<dbReference type="EMBL" id="JANFNG010000001">
    <property type="protein sequence ID" value="MCQ4079136.1"/>
    <property type="molecule type" value="Genomic_DNA"/>
</dbReference>
<sequence>MTPLWVIARGAALEAGWAAVRVAGIPAELTAGGLRRLAGRLGQSAPRPPTSCEVAASAGPGLPVLLVHGLADRPSVFMALRRGLRDCGAGALISVTNGVLPDIRQAARTLGDQVEQARVDSGGRPVCVIGHSLGGLIARYYVQRLGGDAHVTLLITLGTPHGGTTAAAWVPAHPYLRQMRPGSDVLRELAEPAVGCRTRFVAFYSDLDEAVIPTSRARIDHPDLDVRNVLVRGVGHLSLPIHRPAIDEIRTLLADISAVPPKGQPGQAAG</sequence>
<evidence type="ECO:0000313" key="1">
    <source>
        <dbReference type="EMBL" id="MCQ4079136.1"/>
    </source>
</evidence>
<protein>
    <recommendedName>
        <fullName evidence="3">Lipase</fullName>
    </recommendedName>
</protein>
<dbReference type="InterPro" id="IPR029058">
    <property type="entry name" value="AB_hydrolase_fold"/>
</dbReference>
<dbReference type="RefSeq" id="WP_255917989.1">
    <property type="nucleotide sequence ID" value="NZ_JANFNG010000001.1"/>
</dbReference>
<dbReference type="SUPFAM" id="SSF53474">
    <property type="entry name" value="alpha/beta-Hydrolases"/>
    <property type="match status" value="1"/>
</dbReference>
<organism evidence="1 2">
    <name type="scientific">Streptomyces humicola</name>
    <dbReference type="NCBI Taxonomy" id="2953240"/>
    <lineage>
        <taxon>Bacteria</taxon>
        <taxon>Bacillati</taxon>
        <taxon>Actinomycetota</taxon>
        <taxon>Actinomycetes</taxon>
        <taxon>Kitasatosporales</taxon>
        <taxon>Streptomycetaceae</taxon>
        <taxon>Streptomyces</taxon>
    </lineage>
</organism>
<gene>
    <name evidence="1" type="ORF">NGB36_00515</name>
</gene>
<evidence type="ECO:0008006" key="3">
    <source>
        <dbReference type="Google" id="ProtNLM"/>
    </source>
</evidence>
<dbReference type="Gene3D" id="3.40.50.1820">
    <property type="entry name" value="alpha/beta hydrolase"/>
    <property type="match status" value="1"/>
</dbReference>
<proteinExistence type="predicted"/>
<accession>A0ABT1PN83</accession>
<comment type="caution">
    <text evidence="1">The sequence shown here is derived from an EMBL/GenBank/DDBJ whole genome shotgun (WGS) entry which is preliminary data.</text>
</comment>
<name>A0ABT1PN83_9ACTN</name>
<dbReference type="Pfam" id="PF02089">
    <property type="entry name" value="Palm_thioest"/>
    <property type="match status" value="1"/>
</dbReference>
<reference evidence="1" key="1">
    <citation type="submission" date="2022-06" db="EMBL/GenBank/DDBJ databases">
        <title>Draft genome sequence of Streptomyces sp. RB6PN25 isolated from peat swamp forest in Thailand.</title>
        <authorList>
            <person name="Duangmal K."/>
            <person name="Klaysubun C."/>
        </authorList>
    </citation>
    <scope>NUCLEOTIDE SEQUENCE</scope>
    <source>
        <strain evidence="1">RB6PN25</strain>
    </source>
</reference>
<keyword evidence="2" id="KW-1185">Reference proteome</keyword>
<evidence type="ECO:0000313" key="2">
    <source>
        <dbReference type="Proteomes" id="UP001057702"/>
    </source>
</evidence>
<dbReference type="Proteomes" id="UP001057702">
    <property type="component" value="Unassembled WGS sequence"/>
</dbReference>